<accession>A0A087TXS8</accession>
<evidence type="ECO:0000313" key="2">
    <source>
        <dbReference type="Proteomes" id="UP000054359"/>
    </source>
</evidence>
<dbReference type="AlphaFoldDB" id="A0A087TXS8"/>
<feature type="non-terminal residue" evidence="1">
    <location>
        <position position="60"/>
    </location>
</feature>
<dbReference type="Proteomes" id="UP000054359">
    <property type="component" value="Unassembled WGS sequence"/>
</dbReference>
<name>A0A087TXS8_STEMI</name>
<organism evidence="1 2">
    <name type="scientific">Stegodyphus mimosarum</name>
    <name type="common">African social velvet spider</name>
    <dbReference type="NCBI Taxonomy" id="407821"/>
    <lineage>
        <taxon>Eukaryota</taxon>
        <taxon>Metazoa</taxon>
        <taxon>Ecdysozoa</taxon>
        <taxon>Arthropoda</taxon>
        <taxon>Chelicerata</taxon>
        <taxon>Arachnida</taxon>
        <taxon>Araneae</taxon>
        <taxon>Araneomorphae</taxon>
        <taxon>Entelegynae</taxon>
        <taxon>Eresoidea</taxon>
        <taxon>Eresidae</taxon>
        <taxon>Stegodyphus</taxon>
    </lineage>
</organism>
<sequence length="60" mass="7276">MPIHYQLLKPKEMLNSERHCQEINDLSKAVFNRKQDKCCFGNLLENRRAGKFYRLHHTFQ</sequence>
<evidence type="ECO:0000313" key="1">
    <source>
        <dbReference type="EMBL" id="KFM69917.1"/>
    </source>
</evidence>
<protein>
    <submittedName>
        <fullName evidence="1">Uncharacterized protein</fullName>
    </submittedName>
</protein>
<gene>
    <name evidence="1" type="ORF">X975_20461</name>
</gene>
<keyword evidence="2" id="KW-1185">Reference proteome</keyword>
<reference evidence="1 2" key="1">
    <citation type="submission" date="2013-11" db="EMBL/GenBank/DDBJ databases">
        <title>Genome sequencing of Stegodyphus mimosarum.</title>
        <authorList>
            <person name="Bechsgaard J."/>
        </authorList>
    </citation>
    <scope>NUCLEOTIDE SEQUENCE [LARGE SCALE GENOMIC DNA]</scope>
</reference>
<proteinExistence type="predicted"/>
<dbReference type="EMBL" id="KK117241">
    <property type="protein sequence ID" value="KFM69917.1"/>
    <property type="molecule type" value="Genomic_DNA"/>
</dbReference>